<dbReference type="RefSeq" id="WP_183963519.1">
    <property type="nucleotide sequence ID" value="NZ_BAABBZ010000014.1"/>
</dbReference>
<dbReference type="GO" id="GO:0140359">
    <property type="term" value="F:ABC-type transporter activity"/>
    <property type="evidence" value="ECO:0007669"/>
    <property type="project" value="InterPro"/>
</dbReference>
<protein>
    <recommendedName>
        <fullName evidence="1">Transport permease protein</fullName>
    </recommendedName>
</protein>
<keyword evidence="4" id="KW-1185">Reference proteome</keyword>
<feature type="transmembrane region" description="Helical" evidence="1">
    <location>
        <begin position="21"/>
        <end position="44"/>
    </location>
</feature>
<dbReference type="PANTHER" id="PTHR43027:SF1">
    <property type="entry name" value="DOXORUBICIN RESISTANCE ABC TRANSPORTER PERMEASE PROTEIN DRRC-RELATED"/>
    <property type="match status" value="1"/>
</dbReference>
<keyword evidence="1" id="KW-1003">Cell membrane</keyword>
<feature type="domain" description="ABC transmembrane type-2" evidence="2">
    <location>
        <begin position="28"/>
        <end position="256"/>
    </location>
</feature>
<dbReference type="PANTHER" id="PTHR43027">
    <property type="entry name" value="DOXORUBICIN RESISTANCE ABC TRANSPORTER PERMEASE PROTEIN DRRC-RELATED"/>
    <property type="match status" value="1"/>
</dbReference>
<evidence type="ECO:0000259" key="2">
    <source>
        <dbReference type="PROSITE" id="PS51012"/>
    </source>
</evidence>
<keyword evidence="1" id="KW-0813">Transport</keyword>
<evidence type="ECO:0000313" key="3">
    <source>
        <dbReference type="EMBL" id="MBB3984697.1"/>
    </source>
</evidence>
<organism evidence="3 4">
    <name type="scientific">Sagittula marina</name>
    <dbReference type="NCBI Taxonomy" id="943940"/>
    <lineage>
        <taxon>Bacteria</taxon>
        <taxon>Pseudomonadati</taxon>
        <taxon>Pseudomonadota</taxon>
        <taxon>Alphaproteobacteria</taxon>
        <taxon>Rhodobacterales</taxon>
        <taxon>Roseobacteraceae</taxon>
        <taxon>Sagittula</taxon>
    </lineage>
</organism>
<dbReference type="EMBL" id="JACIEJ010000002">
    <property type="protein sequence ID" value="MBB3984697.1"/>
    <property type="molecule type" value="Genomic_DNA"/>
</dbReference>
<evidence type="ECO:0000313" key="4">
    <source>
        <dbReference type="Proteomes" id="UP000541426"/>
    </source>
</evidence>
<dbReference type="PIRSF" id="PIRSF006648">
    <property type="entry name" value="DrrB"/>
    <property type="match status" value="1"/>
</dbReference>
<dbReference type="InterPro" id="IPR000412">
    <property type="entry name" value="ABC_2_transport"/>
</dbReference>
<feature type="transmembrane region" description="Helical" evidence="1">
    <location>
        <begin position="146"/>
        <end position="171"/>
    </location>
</feature>
<feature type="transmembrane region" description="Helical" evidence="1">
    <location>
        <begin position="108"/>
        <end position="134"/>
    </location>
</feature>
<proteinExistence type="inferred from homology"/>
<comment type="caution">
    <text evidence="3">The sequence shown here is derived from an EMBL/GenBank/DDBJ whole genome shotgun (WGS) entry which is preliminary data.</text>
</comment>
<accession>A0A7W6DKY9</accession>
<sequence>MADATLRPGAVPLRFLKMETLSYLSAPAAVFWTFVYPIALFFILNTIFGGGESPSGMGLTYTDYLITGLAVMTILSTALFGFAAVLVDMRAQQNLRILGFMPFGKFGFYIGFVGSRMLILAVFLTAFMTGFGALAPDATTIGAARMVLVLAYLMCGAMALIGVSLVLTTFITKTATAQALANIINIPAIFLSDLFLPAILFPVPLFTIISHGPFYLFVNQVRSLFAGQTHLTDAFPAMVVMLVSGVALTLWAGRRAKWHA</sequence>
<feature type="transmembrane region" description="Helical" evidence="1">
    <location>
        <begin position="234"/>
        <end position="253"/>
    </location>
</feature>
<evidence type="ECO:0000256" key="1">
    <source>
        <dbReference type="RuleBase" id="RU361157"/>
    </source>
</evidence>
<keyword evidence="1" id="KW-1133">Transmembrane helix</keyword>
<reference evidence="3 4" key="1">
    <citation type="submission" date="2020-08" db="EMBL/GenBank/DDBJ databases">
        <title>Genomic Encyclopedia of Type Strains, Phase IV (KMG-IV): sequencing the most valuable type-strain genomes for metagenomic binning, comparative biology and taxonomic classification.</title>
        <authorList>
            <person name="Goeker M."/>
        </authorList>
    </citation>
    <scope>NUCLEOTIDE SEQUENCE [LARGE SCALE GENOMIC DNA]</scope>
    <source>
        <strain evidence="3 4">DSM 102235</strain>
    </source>
</reference>
<feature type="transmembrane region" description="Helical" evidence="1">
    <location>
        <begin position="183"/>
        <end position="214"/>
    </location>
</feature>
<dbReference type="InterPro" id="IPR047817">
    <property type="entry name" value="ABC2_TM_bact-type"/>
</dbReference>
<dbReference type="AlphaFoldDB" id="A0A7W6DKY9"/>
<gene>
    <name evidence="3" type="ORF">GGQ68_001013</name>
</gene>
<dbReference type="PROSITE" id="PS51012">
    <property type="entry name" value="ABC_TM2"/>
    <property type="match status" value="1"/>
</dbReference>
<keyword evidence="1" id="KW-0472">Membrane</keyword>
<feature type="transmembrane region" description="Helical" evidence="1">
    <location>
        <begin position="64"/>
        <end position="87"/>
    </location>
</feature>
<comment type="subcellular location">
    <subcellularLocation>
        <location evidence="1">Cell inner membrane</location>
        <topology evidence="1">Multi-pass membrane protein</topology>
    </subcellularLocation>
</comment>
<dbReference type="GO" id="GO:0043190">
    <property type="term" value="C:ATP-binding cassette (ABC) transporter complex"/>
    <property type="evidence" value="ECO:0007669"/>
    <property type="project" value="InterPro"/>
</dbReference>
<keyword evidence="1" id="KW-0812">Transmembrane</keyword>
<comment type="similarity">
    <text evidence="1">Belongs to the ABC-2 integral membrane protein family.</text>
</comment>
<dbReference type="Proteomes" id="UP000541426">
    <property type="component" value="Unassembled WGS sequence"/>
</dbReference>
<dbReference type="PRINTS" id="PR00164">
    <property type="entry name" value="ABC2TRNSPORT"/>
</dbReference>
<name>A0A7W6DKY9_9RHOB</name>
<dbReference type="InterPro" id="IPR052902">
    <property type="entry name" value="ABC-2_transporter"/>
</dbReference>